<evidence type="ECO:0000256" key="2">
    <source>
        <dbReference type="ARBA" id="ARBA00009045"/>
    </source>
</evidence>
<dbReference type="Pfam" id="PF01694">
    <property type="entry name" value="Rhomboid"/>
    <property type="match status" value="1"/>
</dbReference>
<accession>A0A1A9RDD4</accession>
<comment type="subcellular location">
    <subcellularLocation>
        <location evidence="1">Membrane</location>
        <topology evidence="1">Multi-pass membrane protein</topology>
    </subcellularLocation>
</comment>
<evidence type="ECO:0000313" key="12">
    <source>
        <dbReference type="Proteomes" id="UP000215465"/>
    </source>
</evidence>
<dbReference type="InterPro" id="IPR022764">
    <property type="entry name" value="Peptidase_S54_rhomboid_dom"/>
</dbReference>
<dbReference type="GeneID" id="60769050"/>
<dbReference type="GO" id="GO:0016020">
    <property type="term" value="C:membrane"/>
    <property type="evidence" value="ECO:0007669"/>
    <property type="project" value="UniProtKB-SubCell"/>
</dbReference>
<reference evidence="10 12" key="3">
    <citation type="submission" date="2017-06" db="EMBL/GenBank/DDBJ databases">
        <authorList>
            <consortium name="Pathogen Informatics"/>
        </authorList>
    </citation>
    <scope>NUCLEOTIDE SEQUENCE [LARGE SCALE GENOMIC DNA]</scope>
    <source>
        <strain evidence="10 12">NCTC10596</strain>
    </source>
</reference>
<keyword evidence="3 7" id="KW-0812">Transmembrane</keyword>
<evidence type="ECO:0000256" key="3">
    <source>
        <dbReference type="ARBA" id="ARBA00022692"/>
    </source>
</evidence>
<dbReference type="Gene3D" id="1.20.1540.10">
    <property type="entry name" value="Rhomboid-like"/>
    <property type="match status" value="1"/>
</dbReference>
<dbReference type="Proteomes" id="UP000215465">
    <property type="component" value="Chromosome 1"/>
</dbReference>
<dbReference type="AlphaFoldDB" id="A0A1A9RDD4"/>
<evidence type="ECO:0000313" key="9">
    <source>
        <dbReference type="EMBL" id="OAM15631.1"/>
    </source>
</evidence>
<feature type="transmembrane region" description="Helical" evidence="7">
    <location>
        <begin position="87"/>
        <end position="105"/>
    </location>
</feature>
<organism evidence="9 11">
    <name type="scientific">Eikenella corrodens</name>
    <dbReference type="NCBI Taxonomy" id="539"/>
    <lineage>
        <taxon>Bacteria</taxon>
        <taxon>Pseudomonadati</taxon>
        <taxon>Pseudomonadota</taxon>
        <taxon>Betaproteobacteria</taxon>
        <taxon>Neisseriales</taxon>
        <taxon>Neisseriaceae</taxon>
        <taxon>Eikenella</taxon>
    </lineage>
</organism>
<reference evidence="9" key="2">
    <citation type="submission" date="2016-05" db="EMBL/GenBank/DDBJ databases">
        <authorList>
            <person name="Lavstsen T."/>
            <person name="Jespersen J.S."/>
        </authorList>
    </citation>
    <scope>NUCLEOTIDE SEQUENCE</scope>
    <source>
        <strain evidence="9">NML01-0328</strain>
    </source>
</reference>
<evidence type="ECO:0000256" key="1">
    <source>
        <dbReference type="ARBA" id="ARBA00004141"/>
    </source>
</evidence>
<evidence type="ECO:0000313" key="10">
    <source>
        <dbReference type="EMBL" id="SNW06262.1"/>
    </source>
</evidence>
<dbReference type="KEGG" id="ecor:SAMEA4412678_0141"/>
<feature type="domain" description="Peptidase S54 rhomboid" evidence="8">
    <location>
        <begin position="47"/>
        <end position="232"/>
    </location>
</feature>
<dbReference type="GO" id="GO:0004252">
    <property type="term" value="F:serine-type endopeptidase activity"/>
    <property type="evidence" value="ECO:0007669"/>
    <property type="project" value="InterPro"/>
</dbReference>
<name>A0A1A9RDD4_EIKCO</name>
<proteinExistence type="inferred from homology"/>
<evidence type="ECO:0000256" key="5">
    <source>
        <dbReference type="ARBA" id="ARBA00022989"/>
    </source>
</evidence>
<dbReference type="Proteomes" id="UP000078003">
    <property type="component" value="Unassembled WGS sequence"/>
</dbReference>
<dbReference type="PANTHER" id="PTHR43731:SF14">
    <property type="entry name" value="PRESENILIN-ASSOCIATED RHOMBOID-LIKE PROTEIN, MITOCHONDRIAL"/>
    <property type="match status" value="1"/>
</dbReference>
<dbReference type="PANTHER" id="PTHR43731">
    <property type="entry name" value="RHOMBOID PROTEASE"/>
    <property type="match status" value="1"/>
</dbReference>
<evidence type="ECO:0000256" key="6">
    <source>
        <dbReference type="ARBA" id="ARBA00023136"/>
    </source>
</evidence>
<keyword evidence="5 7" id="KW-1133">Transmembrane helix</keyword>
<feature type="transmembrane region" description="Helical" evidence="7">
    <location>
        <begin position="146"/>
        <end position="168"/>
    </location>
</feature>
<protein>
    <submittedName>
        <fullName evidence="10">Intramembrane serine protease GlpG</fullName>
    </submittedName>
</protein>
<dbReference type="SUPFAM" id="SSF144091">
    <property type="entry name" value="Rhomboid-like"/>
    <property type="match status" value="1"/>
</dbReference>
<dbReference type="InterPro" id="IPR050925">
    <property type="entry name" value="Rhomboid_protease_S54"/>
</dbReference>
<dbReference type="EMBL" id="LXSF01000012">
    <property type="protein sequence ID" value="OAM15631.1"/>
    <property type="molecule type" value="Genomic_DNA"/>
</dbReference>
<evidence type="ECO:0000256" key="4">
    <source>
        <dbReference type="ARBA" id="ARBA00022801"/>
    </source>
</evidence>
<dbReference type="InterPro" id="IPR035952">
    <property type="entry name" value="Rhomboid-like_sf"/>
</dbReference>
<keyword evidence="4" id="KW-0378">Hydrolase</keyword>
<comment type="similarity">
    <text evidence="2">Belongs to the peptidase S54 family.</text>
</comment>
<dbReference type="RefSeq" id="WP_003823072.1">
    <property type="nucleotide sequence ID" value="NZ_CP082861.1"/>
</dbReference>
<feature type="transmembrane region" description="Helical" evidence="7">
    <location>
        <begin position="188"/>
        <end position="208"/>
    </location>
</feature>
<feature type="transmembrane region" description="Helical" evidence="7">
    <location>
        <begin position="214"/>
        <end position="232"/>
    </location>
</feature>
<keyword evidence="10" id="KW-0645">Protease</keyword>
<dbReference type="EMBL" id="LT906482">
    <property type="protein sequence ID" value="SNW06262.1"/>
    <property type="molecule type" value="Genomic_DNA"/>
</dbReference>
<evidence type="ECO:0000256" key="7">
    <source>
        <dbReference type="SAM" id="Phobius"/>
    </source>
</evidence>
<evidence type="ECO:0000259" key="8">
    <source>
        <dbReference type="Pfam" id="PF01694"/>
    </source>
</evidence>
<dbReference type="GO" id="GO:0006508">
    <property type="term" value="P:proteolysis"/>
    <property type="evidence" value="ECO:0007669"/>
    <property type="project" value="UniProtKB-KW"/>
</dbReference>
<reference evidence="11" key="1">
    <citation type="submission" date="2016-05" db="EMBL/GenBank/DDBJ databases">
        <title>Draft genome of Corynebacterium afermentans subsp. afermentans LCDC 88199T.</title>
        <authorList>
            <person name="Bernier A.-M."/>
            <person name="Bernard K."/>
        </authorList>
    </citation>
    <scope>NUCLEOTIDE SEQUENCE [LARGE SCALE GENOMIC DNA]</scope>
    <source>
        <strain evidence="11">NML01-0328</strain>
    </source>
</reference>
<feature type="transmembrane region" description="Helical" evidence="7">
    <location>
        <begin position="7"/>
        <end position="26"/>
    </location>
</feature>
<feature type="transmembrane region" description="Helical" evidence="7">
    <location>
        <begin position="61"/>
        <end position="80"/>
    </location>
</feature>
<evidence type="ECO:0000313" key="11">
    <source>
        <dbReference type="Proteomes" id="UP000078003"/>
    </source>
</evidence>
<sequence>MRFRFDFAVLYALLALNVLVFVLMQLPGFEFLQLAGPLWPLEHPRYQYWQWLSHMFLHANFTHLLFNMVVLCSFAPMLLLRFGQRRFLLLYLLCGLAGALLYTGWNEYLIANGVRNVAEQIGLDEATVRSALLSGGLPNVPDGLAMAFYTHLLGASGAVFGVLAAFALCFPDAPLTVMFLPMRIKAKYLVPVAVGYELFAQFGGVSLFGDNIAHLAHVGGAVCGALLAWYWLSRREPVSFTDSGASDFR</sequence>
<gene>
    <name evidence="9" type="ORF">A7P85_10760</name>
    <name evidence="10" type="ORF">SAMEA4412678_00141</name>
</gene>
<keyword evidence="6 7" id="KW-0472">Membrane</keyword>